<dbReference type="InterPro" id="IPR006322">
    <property type="entry name" value="Glutathione_Rdtase_euk/bac"/>
</dbReference>
<dbReference type="InterPro" id="IPR016156">
    <property type="entry name" value="FAD/NAD-linked_Rdtase_dimer_sf"/>
</dbReference>
<evidence type="ECO:0000256" key="10">
    <source>
        <dbReference type="PIRSR" id="PIRSR000350-4"/>
    </source>
</evidence>
<evidence type="ECO:0000256" key="2">
    <source>
        <dbReference type="ARBA" id="ARBA00011738"/>
    </source>
</evidence>
<dbReference type="InterPro" id="IPR001100">
    <property type="entry name" value="Pyr_nuc-diS_OxRdtase"/>
</dbReference>
<keyword evidence="15" id="KW-1185">Reference proteome</keyword>
<keyword evidence="7 11" id="KW-0676">Redox-active center</keyword>
<evidence type="ECO:0000256" key="6">
    <source>
        <dbReference type="ARBA" id="ARBA00023157"/>
    </source>
</evidence>
<dbReference type="PRINTS" id="PR00411">
    <property type="entry name" value="PNDRDTASEI"/>
</dbReference>
<accession>A0A0R2MN09</accession>
<comment type="cofactor">
    <cofactor evidence="9">
        <name>FAD</name>
        <dbReference type="ChEBI" id="CHEBI:57692"/>
    </cofactor>
    <text evidence="9">Binds 1 FAD per subunit.</text>
</comment>
<comment type="subunit">
    <text evidence="2">Homodimer.</text>
</comment>
<dbReference type="GO" id="GO:0006749">
    <property type="term" value="P:glutathione metabolic process"/>
    <property type="evidence" value="ECO:0007669"/>
    <property type="project" value="InterPro"/>
</dbReference>
<dbReference type="GO" id="GO:0034599">
    <property type="term" value="P:cellular response to oxidative stress"/>
    <property type="evidence" value="ECO:0007669"/>
    <property type="project" value="TreeGrafter"/>
</dbReference>
<feature type="domain" description="FAD/NAD(P)-binding" evidence="13">
    <location>
        <begin position="4"/>
        <end position="316"/>
    </location>
</feature>
<dbReference type="PRINTS" id="PR00368">
    <property type="entry name" value="FADPNR"/>
</dbReference>
<dbReference type="PIRSF" id="PIRSF000350">
    <property type="entry name" value="Mercury_reductase_MerA"/>
    <property type="match status" value="1"/>
</dbReference>
<dbReference type="InterPro" id="IPR012999">
    <property type="entry name" value="Pyr_OxRdtase_I_AS"/>
</dbReference>
<dbReference type="EMBL" id="JQCE01000075">
    <property type="protein sequence ID" value="KRO15092.1"/>
    <property type="molecule type" value="Genomic_DNA"/>
</dbReference>
<feature type="binding site" evidence="9">
    <location>
        <position position="50"/>
    </location>
    <ligand>
        <name>FAD</name>
        <dbReference type="ChEBI" id="CHEBI:57692"/>
    </ligand>
</feature>
<evidence type="ECO:0000256" key="7">
    <source>
        <dbReference type="ARBA" id="ARBA00023284"/>
    </source>
</evidence>
<evidence type="ECO:0000259" key="13">
    <source>
        <dbReference type="Pfam" id="PF07992"/>
    </source>
</evidence>
<dbReference type="GO" id="GO:0050660">
    <property type="term" value="F:flavin adenine dinucleotide binding"/>
    <property type="evidence" value="ECO:0007669"/>
    <property type="project" value="InterPro"/>
</dbReference>
<keyword evidence="9" id="KW-0547">Nucleotide-binding</keyword>
<dbReference type="InterPro" id="IPR046952">
    <property type="entry name" value="GSHR/TRXR-like"/>
</dbReference>
<dbReference type="InterPro" id="IPR036188">
    <property type="entry name" value="FAD/NAD-bd_sf"/>
</dbReference>
<dbReference type="NCBIfam" id="NF004776">
    <property type="entry name" value="PRK06116.1"/>
    <property type="match status" value="1"/>
</dbReference>
<evidence type="ECO:0000259" key="12">
    <source>
        <dbReference type="Pfam" id="PF02852"/>
    </source>
</evidence>
<feature type="active site" description="Proton acceptor" evidence="8">
    <location>
        <position position="437"/>
    </location>
</feature>
<organism evidence="14 15">
    <name type="scientific">Lacticaseibacillus saniviri JCM 17471 = DSM 24301</name>
    <dbReference type="NCBI Taxonomy" id="1293598"/>
    <lineage>
        <taxon>Bacteria</taxon>
        <taxon>Bacillati</taxon>
        <taxon>Bacillota</taxon>
        <taxon>Bacilli</taxon>
        <taxon>Lactobacillales</taxon>
        <taxon>Lactobacillaceae</taxon>
        <taxon>Lacticaseibacillus</taxon>
    </lineage>
</organism>
<gene>
    <name evidence="14" type="ORF">IV56_GL000180</name>
</gene>
<evidence type="ECO:0000313" key="14">
    <source>
        <dbReference type="EMBL" id="KRO15092.1"/>
    </source>
</evidence>
<dbReference type="PROSITE" id="PS00076">
    <property type="entry name" value="PYRIDINE_REDOX_1"/>
    <property type="match status" value="1"/>
</dbReference>
<dbReference type="RefSeq" id="WP_056993358.1">
    <property type="nucleotide sequence ID" value="NZ_JQCE01000075.1"/>
</dbReference>
<evidence type="ECO:0000256" key="11">
    <source>
        <dbReference type="RuleBase" id="RU003691"/>
    </source>
</evidence>
<evidence type="ECO:0000256" key="3">
    <source>
        <dbReference type="ARBA" id="ARBA00022630"/>
    </source>
</evidence>
<dbReference type="NCBIfam" id="TIGR01421">
    <property type="entry name" value="gluta_reduc_1"/>
    <property type="match status" value="1"/>
</dbReference>
<dbReference type="GO" id="GO:0004362">
    <property type="term" value="F:glutathione-disulfide reductase (NADPH) activity"/>
    <property type="evidence" value="ECO:0007669"/>
    <property type="project" value="InterPro"/>
</dbReference>
<evidence type="ECO:0000256" key="9">
    <source>
        <dbReference type="PIRSR" id="PIRSR000350-3"/>
    </source>
</evidence>
<feature type="domain" description="Pyridine nucleotide-disulphide oxidoreductase dimerisation" evidence="12">
    <location>
        <begin position="337"/>
        <end position="447"/>
    </location>
</feature>
<proteinExistence type="inferred from homology"/>
<comment type="caution">
    <text evidence="14">The sequence shown here is derived from an EMBL/GenBank/DDBJ whole genome shotgun (WGS) entry which is preliminary data.</text>
</comment>
<comment type="similarity">
    <text evidence="1 11">Belongs to the class-I pyridine nucleotide-disulfide oxidoreductase family.</text>
</comment>
<dbReference type="STRING" id="1293598.IV56_GL000180"/>
<dbReference type="PANTHER" id="PTHR42737">
    <property type="entry name" value="GLUTATHIONE REDUCTASE"/>
    <property type="match status" value="1"/>
</dbReference>
<dbReference type="FunFam" id="3.50.50.60:FF:000235">
    <property type="entry name" value="Glutathione reductase"/>
    <property type="match status" value="1"/>
</dbReference>
<dbReference type="FunFam" id="3.30.390.30:FF:000003">
    <property type="entry name" value="Glutathione reductase"/>
    <property type="match status" value="1"/>
</dbReference>
<dbReference type="PANTHER" id="PTHR42737:SF2">
    <property type="entry name" value="GLUTATHIONE REDUCTASE"/>
    <property type="match status" value="1"/>
</dbReference>
<dbReference type="Pfam" id="PF07992">
    <property type="entry name" value="Pyr_redox_2"/>
    <property type="match status" value="1"/>
</dbReference>
<evidence type="ECO:0000313" key="15">
    <source>
        <dbReference type="Proteomes" id="UP000050969"/>
    </source>
</evidence>
<keyword evidence="6" id="KW-1015">Disulfide bond</keyword>
<evidence type="ECO:0000256" key="1">
    <source>
        <dbReference type="ARBA" id="ARBA00007532"/>
    </source>
</evidence>
<evidence type="ECO:0000256" key="5">
    <source>
        <dbReference type="ARBA" id="ARBA00023002"/>
    </source>
</evidence>
<dbReference type="Gene3D" id="3.50.50.60">
    <property type="entry name" value="FAD/NAD(P)-binding domain"/>
    <property type="match status" value="2"/>
</dbReference>
<evidence type="ECO:0000256" key="4">
    <source>
        <dbReference type="ARBA" id="ARBA00022827"/>
    </source>
</evidence>
<feature type="binding site" evidence="9">
    <location>
        <position position="301"/>
    </location>
    <ligand>
        <name>FAD</name>
        <dbReference type="ChEBI" id="CHEBI:57692"/>
    </ligand>
</feature>
<dbReference type="SUPFAM" id="SSF55424">
    <property type="entry name" value="FAD/NAD-linked reductases, dimerisation (C-terminal) domain"/>
    <property type="match status" value="1"/>
</dbReference>
<keyword evidence="5 11" id="KW-0560">Oxidoreductase</keyword>
<dbReference type="SUPFAM" id="SSF51905">
    <property type="entry name" value="FAD/NAD(P)-binding domain"/>
    <property type="match status" value="1"/>
</dbReference>
<protein>
    <submittedName>
        <fullName evidence="14">Glutathione reductase</fullName>
    </submittedName>
</protein>
<feature type="disulfide bond" description="Redox-active" evidence="10">
    <location>
        <begin position="41"/>
        <end position="46"/>
    </location>
</feature>
<dbReference type="InterPro" id="IPR023753">
    <property type="entry name" value="FAD/NAD-binding_dom"/>
</dbReference>
<name>A0A0R2MN09_9LACO</name>
<evidence type="ECO:0000256" key="8">
    <source>
        <dbReference type="PIRSR" id="PIRSR000350-2"/>
    </source>
</evidence>
<dbReference type="GO" id="GO:0050661">
    <property type="term" value="F:NADP binding"/>
    <property type="evidence" value="ECO:0007669"/>
    <property type="project" value="InterPro"/>
</dbReference>
<keyword evidence="4 9" id="KW-0274">FAD</keyword>
<dbReference type="Pfam" id="PF02852">
    <property type="entry name" value="Pyr_redox_dim"/>
    <property type="match status" value="1"/>
</dbReference>
<feature type="binding site" evidence="9">
    <location>
        <begin position="172"/>
        <end position="179"/>
    </location>
    <ligand>
        <name>NAD(+)</name>
        <dbReference type="ChEBI" id="CHEBI:57540"/>
    </ligand>
</feature>
<reference evidence="14 15" key="1">
    <citation type="journal article" date="2015" name="Genome Announc.">
        <title>Expanding the biotechnology potential of lactobacilli through comparative genomics of 213 strains and associated genera.</title>
        <authorList>
            <person name="Sun Z."/>
            <person name="Harris H.M."/>
            <person name="McCann A."/>
            <person name="Guo C."/>
            <person name="Argimon S."/>
            <person name="Zhang W."/>
            <person name="Yang X."/>
            <person name="Jeffery I.B."/>
            <person name="Cooney J.C."/>
            <person name="Kagawa T.F."/>
            <person name="Liu W."/>
            <person name="Song Y."/>
            <person name="Salvetti E."/>
            <person name="Wrobel A."/>
            <person name="Rasinkangas P."/>
            <person name="Parkhill J."/>
            <person name="Rea M.C."/>
            <person name="O'Sullivan O."/>
            <person name="Ritari J."/>
            <person name="Douillard F.P."/>
            <person name="Paul Ross R."/>
            <person name="Yang R."/>
            <person name="Briner A.E."/>
            <person name="Felis G.E."/>
            <person name="de Vos W.M."/>
            <person name="Barrangou R."/>
            <person name="Klaenhammer T.R."/>
            <person name="Caufield P.W."/>
            <person name="Cui Y."/>
            <person name="Zhang H."/>
            <person name="O'Toole P.W."/>
        </authorList>
    </citation>
    <scope>NUCLEOTIDE SEQUENCE [LARGE SCALE GENOMIC DNA]</scope>
    <source>
        <strain evidence="14 15">DSM 24301</strain>
    </source>
</reference>
<dbReference type="PATRIC" id="fig|1293598.4.peg.195"/>
<dbReference type="GO" id="GO:0045454">
    <property type="term" value="P:cell redox homeostasis"/>
    <property type="evidence" value="ECO:0007669"/>
    <property type="project" value="InterPro"/>
</dbReference>
<dbReference type="AlphaFoldDB" id="A0A0R2MN09"/>
<dbReference type="Proteomes" id="UP000050969">
    <property type="component" value="Unassembled WGS sequence"/>
</dbReference>
<feature type="binding site" evidence="9">
    <location>
        <position position="260"/>
    </location>
    <ligand>
        <name>NAD(+)</name>
        <dbReference type="ChEBI" id="CHEBI:57540"/>
    </ligand>
</feature>
<dbReference type="Gene3D" id="3.30.390.30">
    <property type="match status" value="1"/>
</dbReference>
<dbReference type="InterPro" id="IPR004099">
    <property type="entry name" value="Pyr_nucl-diS_OxRdtase_dimer"/>
</dbReference>
<keyword evidence="3 11" id="KW-0285">Flavoprotein</keyword>
<sequence>METYDYIVIGGGSGGIGSANRAGLHGAKVLVIEADAIGGTCVNRGCVPKKIMWQAAQISHEFDFAGDYGLNFKDEGLDWQKLTKNREAYIKLMHTYYDRGLASNDVTQIHGYATIMGPEQVKVGDTIYTAPHILIATGAKPAVPAIPGIEYAQDSTGFFELASQPKRVAIIGSGYIATEMAGMLQQLGSQVDLFLKYEQLLPKFDAMLSQAVTTHYQEQGIRIHQSAHEERIVKEADGTVTLWTAEGGRHNVDAVVYAVGRVPNVTGFGLENVDVQLDEHGFIKVDQFQNTTAPGIYAVGDVTGNHLLTPVAIAAGRRLSNRLFAGESNSYLDYTNIPTIVFALPTIGTVGLTEQEAMAQYGDDAVTIYYNKFTPMFYGLSANPVKSQIKLVCVGPEQKIVGLHGFGIDMAEMLQGFAVAIKMGATKADFDSTVALHPTSAEEFVTMK</sequence>
<dbReference type="GO" id="GO:0005829">
    <property type="term" value="C:cytosol"/>
    <property type="evidence" value="ECO:0007669"/>
    <property type="project" value="TreeGrafter"/>
</dbReference>
<keyword evidence="9" id="KW-0520">NAD</keyword>